<sequence>MNTIYLEDSVYTTLQNHPEVKELLIELGFTPLSQPQMVQTVGRITSLKKGSKIAKIPLDTIIRQLELNGYIVKESRESNE</sequence>
<dbReference type="Proteomes" id="UP000002939">
    <property type="component" value="Unassembled WGS sequence"/>
</dbReference>
<dbReference type="InterPro" id="IPR015077">
    <property type="entry name" value="DUF1858"/>
</dbReference>
<dbReference type="InterPro" id="IPR038062">
    <property type="entry name" value="ScdA-like_N_sf"/>
</dbReference>
<dbReference type="HOGENOM" id="CLU_188488_0_0_9"/>
<dbReference type="STRING" id="626369.HMPREF0446_00455"/>
<gene>
    <name evidence="2" type="ORF">HMPREF0446_00455</name>
</gene>
<evidence type="ECO:0000313" key="3">
    <source>
        <dbReference type="Proteomes" id="UP000002939"/>
    </source>
</evidence>
<comment type="caution">
    <text evidence="2">The sequence shown here is derived from an EMBL/GenBank/DDBJ whole genome shotgun (WGS) entry which is preliminary data.</text>
</comment>
<evidence type="ECO:0000259" key="1">
    <source>
        <dbReference type="Pfam" id="PF08984"/>
    </source>
</evidence>
<dbReference type="OrthoDB" id="411397at2"/>
<name>D0BKH0_9LACT</name>
<feature type="domain" description="DUF1858" evidence="1">
    <location>
        <begin position="6"/>
        <end position="62"/>
    </location>
</feature>
<evidence type="ECO:0000313" key="2">
    <source>
        <dbReference type="EMBL" id="EEW93573.1"/>
    </source>
</evidence>
<dbReference type="EMBL" id="ACRF02000013">
    <property type="protein sequence ID" value="EEW93573.1"/>
    <property type="molecule type" value="Genomic_DNA"/>
</dbReference>
<dbReference type="SUPFAM" id="SSF140683">
    <property type="entry name" value="SP0561-like"/>
    <property type="match status" value="1"/>
</dbReference>
<dbReference type="RefSeq" id="WP_006702729.1">
    <property type="nucleotide sequence ID" value="NZ_KI391971.1"/>
</dbReference>
<dbReference type="Pfam" id="PF08984">
    <property type="entry name" value="DUF1858"/>
    <property type="match status" value="1"/>
</dbReference>
<reference evidence="2" key="2">
    <citation type="submission" date="2011-10" db="EMBL/GenBank/DDBJ databases">
        <title>The Genome Sequence of Granulicatella elegans ATCC 700633.</title>
        <authorList>
            <consortium name="The Broad Institute Genome Sequencing Platform"/>
            <consortium name="The Broad Institute Genome Sequencing Center for Infectious Disease"/>
            <person name="Earl A."/>
            <person name="Ward D."/>
            <person name="Feldgarden M."/>
            <person name="Gevers D."/>
            <person name="Sibley C.D."/>
            <person name="Field T.R."/>
            <person name="Grinwis M."/>
            <person name="Eshaghurshan C.S."/>
            <person name="Surette M.G."/>
            <person name="Young S.K."/>
            <person name="Zeng Q."/>
            <person name="Gargeya S."/>
            <person name="Fitzgerald M."/>
            <person name="Haas B."/>
            <person name="Abouelleil A."/>
            <person name="Alvarado L."/>
            <person name="Arachchi H.M."/>
            <person name="Berlin A."/>
            <person name="Brown A."/>
            <person name="Chapman S.B."/>
            <person name="Chen Z."/>
            <person name="Dunbar C."/>
            <person name="Freedman E."/>
            <person name="Gearin G."/>
            <person name="Goldberg J."/>
            <person name="Griggs A."/>
            <person name="Gujja S."/>
            <person name="Heiman D."/>
            <person name="Howarth C."/>
            <person name="Larson L."/>
            <person name="Lui A."/>
            <person name="MacDonald P.J.P."/>
            <person name="Montmayeur A."/>
            <person name="Murphy C."/>
            <person name="Neiman D."/>
            <person name="Pearson M."/>
            <person name="Priest M."/>
            <person name="Roberts A."/>
            <person name="Saif S."/>
            <person name="Shea T."/>
            <person name="Shenoy N."/>
            <person name="Sisk P."/>
            <person name="Stolte C."/>
            <person name="Sykes S."/>
            <person name="Wortman J."/>
            <person name="Nusbaum C."/>
            <person name="Birren B."/>
        </authorList>
    </citation>
    <scope>NUCLEOTIDE SEQUENCE [LARGE SCALE GENOMIC DNA]</scope>
    <source>
        <strain evidence="2">ATCC 700633</strain>
    </source>
</reference>
<dbReference type="eggNOG" id="COG2461">
    <property type="taxonomic scope" value="Bacteria"/>
</dbReference>
<dbReference type="AlphaFoldDB" id="D0BKH0"/>
<dbReference type="Gene3D" id="1.10.3910.10">
    <property type="entry name" value="SP0561-like"/>
    <property type="match status" value="1"/>
</dbReference>
<organism evidence="2 3">
    <name type="scientific">Granulicatella elegans ATCC 700633</name>
    <dbReference type="NCBI Taxonomy" id="626369"/>
    <lineage>
        <taxon>Bacteria</taxon>
        <taxon>Bacillati</taxon>
        <taxon>Bacillota</taxon>
        <taxon>Bacilli</taxon>
        <taxon>Lactobacillales</taxon>
        <taxon>Carnobacteriaceae</taxon>
        <taxon>Granulicatella</taxon>
    </lineage>
</organism>
<accession>D0BKH0</accession>
<proteinExistence type="predicted"/>
<keyword evidence="3" id="KW-1185">Reference proteome</keyword>
<protein>
    <recommendedName>
        <fullName evidence="1">DUF1858 domain-containing protein</fullName>
    </recommendedName>
</protein>
<reference evidence="2" key="1">
    <citation type="submission" date="2009-09" db="EMBL/GenBank/DDBJ databases">
        <authorList>
            <consortium name="The Broad Institute Genome Sequencing Platform"/>
            <person name="Ward D."/>
            <person name="Feldgarden M."/>
            <person name="Earl A."/>
            <person name="Young S.K."/>
            <person name="Zeng Q."/>
            <person name="Koehrsen M."/>
            <person name="Alvarado L."/>
            <person name="Berlin A."/>
            <person name="Bochicchio J."/>
            <person name="Borenstein D."/>
            <person name="Chapman S.B."/>
            <person name="Chen Z."/>
            <person name="Engels R."/>
            <person name="Freedman E."/>
            <person name="Gellesch M."/>
            <person name="Goldberg J."/>
            <person name="Griggs A."/>
            <person name="Gujja S."/>
            <person name="Heilman E."/>
            <person name="Heiman D."/>
            <person name="Hepburn T."/>
            <person name="Howarth C."/>
            <person name="Jen D."/>
            <person name="Larson L."/>
            <person name="Lewis B."/>
            <person name="Mehta T."/>
            <person name="Park D."/>
            <person name="Pearson M."/>
            <person name="Roberts A."/>
            <person name="Saif S."/>
            <person name="Shea T."/>
            <person name="Shenoy N."/>
            <person name="Sisk P."/>
            <person name="Stolte C."/>
            <person name="Sykes S."/>
            <person name="Thomson T."/>
            <person name="Walk T."/>
            <person name="White J."/>
            <person name="Yandava C."/>
            <person name="Sibley C.D."/>
            <person name="Field T.R."/>
            <person name="Grinwis M."/>
            <person name="Eshaghurshan C.S."/>
            <person name="Surette M.G."/>
            <person name="Haas B."/>
            <person name="Nusbaum C."/>
            <person name="Birren B."/>
        </authorList>
    </citation>
    <scope>NUCLEOTIDE SEQUENCE [LARGE SCALE GENOMIC DNA]</scope>
    <source>
        <strain evidence="2">ATCC 700633</strain>
    </source>
</reference>